<organism evidence="1 2">
    <name type="scientific">Floridaenema flaviceps BLCC-F50</name>
    <dbReference type="NCBI Taxonomy" id="3153642"/>
    <lineage>
        <taxon>Bacteria</taxon>
        <taxon>Bacillati</taxon>
        <taxon>Cyanobacteriota</taxon>
        <taxon>Cyanophyceae</taxon>
        <taxon>Oscillatoriophycideae</taxon>
        <taxon>Aerosakkonematales</taxon>
        <taxon>Aerosakkonemataceae</taxon>
        <taxon>Floridanema</taxon>
        <taxon>Floridanema flaviceps</taxon>
    </lineage>
</organism>
<reference evidence="1 2" key="1">
    <citation type="submission" date="2024-09" db="EMBL/GenBank/DDBJ databases">
        <title>Floridaenema gen nov. (Aerosakkonemataceae, Aerosakkonematales ord. nov., Cyanobacteria) from benthic tropical and subtropical fresh waters, with the description of four new species.</title>
        <authorList>
            <person name="Moretto J.A."/>
            <person name="Berthold D.E."/>
            <person name="Lefler F.W."/>
            <person name="Huang I.-S."/>
            <person name="Laughinghouse H. IV."/>
        </authorList>
    </citation>
    <scope>NUCLEOTIDE SEQUENCE [LARGE SCALE GENOMIC DNA]</scope>
    <source>
        <strain evidence="1 2">BLCC-F50</strain>
    </source>
</reference>
<gene>
    <name evidence="1" type="ORF">ACE1CI_15550</name>
</gene>
<proteinExistence type="predicted"/>
<dbReference type="Proteomes" id="UP001576784">
    <property type="component" value="Unassembled WGS sequence"/>
</dbReference>
<evidence type="ECO:0000313" key="2">
    <source>
        <dbReference type="Proteomes" id="UP001576784"/>
    </source>
</evidence>
<name>A0ABV4XRH5_9CYAN</name>
<evidence type="ECO:0000313" key="1">
    <source>
        <dbReference type="EMBL" id="MFB2894324.1"/>
    </source>
</evidence>
<dbReference type="EMBL" id="JBHFNR010000107">
    <property type="protein sequence ID" value="MFB2894324.1"/>
    <property type="molecule type" value="Genomic_DNA"/>
</dbReference>
<protein>
    <submittedName>
        <fullName evidence="1">Uncharacterized protein</fullName>
    </submittedName>
</protein>
<sequence>MTMTDDGSVFDFETVAVECTCFSGCNLCWWSGVRYITWRINRSDDEISDIDDKTIPSDRVKPTLLRES</sequence>
<dbReference type="RefSeq" id="WP_413263973.1">
    <property type="nucleotide sequence ID" value="NZ_JBHFNR010000107.1"/>
</dbReference>
<accession>A0ABV4XRH5</accession>
<keyword evidence="2" id="KW-1185">Reference proteome</keyword>
<comment type="caution">
    <text evidence="1">The sequence shown here is derived from an EMBL/GenBank/DDBJ whole genome shotgun (WGS) entry which is preliminary data.</text>
</comment>